<accession>A0AAV1V6P9</accession>
<reference evidence="10" key="1">
    <citation type="submission" date="2024-01" db="EMBL/GenBank/DDBJ databases">
        <authorList>
            <person name="Webb A."/>
        </authorList>
    </citation>
    <scope>NUCLEOTIDE SEQUENCE</scope>
    <source>
        <strain evidence="10">Pm1</strain>
    </source>
</reference>
<feature type="region of interest" description="Disordered" evidence="8">
    <location>
        <begin position="89"/>
        <end position="111"/>
    </location>
</feature>
<comment type="caution">
    <text evidence="10">The sequence shown here is derived from an EMBL/GenBank/DDBJ whole genome shotgun (WGS) entry which is preliminary data.</text>
</comment>
<dbReference type="EMBL" id="CAKLBY020000264">
    <property type="protein sequence ID" value="CAK7941438.1"/>
    <property type="molecule type" value="Genomic_DNA"/>
</dbReference>
<evidence type="ECO:0000256" key="7">
    <source>
        <dbReference type="ARBA" id="ARBA00023274"/>
    </source>
</evidence>
<comment type="subcellular location">
    <subcellularLocation>
        <location evidence="2">Nucleus</location>
        <location evidence="2">Nucleolus</location>
    </subcellularLocation>
</comment>
<dbReference type="AlphaFoldDB" id="A0AAV1V6P9"/>
<protein>
    <recommendedName>
        <fullName evidence="4">Ribosome assembly protein 3</fullName>
    </recommendedName>
</protein>
<evidence type="ECO:0000256" key="5">
    <source>
        <dbReference type="ARBA" id="ARBA00022517"/>
    </source>
</evidence>
<dbReference type="Proteomes" id="UP001162060">
    <property type="component" value="Unassembled WGS sequence"/>
</dbReference>
<keyword evidence="5" id="KW-0690">Ribosome biogenesis</keyword>
<keyword evidence="6" id="KW-0539">Nucleus</keyword>
<evidence type="ECO:0000256" key="3">
    <source>
        <dbReference type="ARBA" id="ARBA00006256"/>
    </source>
</evidence>
<dbReference type="InterPro" id="IPR051898">
    <property type="entry name" value="Ribosome_Assembly_3"/>
</dbReference>
<comment type="similarity">
    <text evidence="3">Belongs to the RSA3 family.</text>
</comment>
<evidence type="ECO:0000259" key="9">
    <source>
        <dbReference type="Pfam" id="PF14615"/>
    </source>
</evidence>
<dbReference type="InterPro" id="IPR028217">
    <property type="entry name" value="Rsa3_C"/>
</dbReference>
<name>A0AAV1V6P9_9STRA</name>
<dbReference type="GO" id="GO:0000027">
    <property type="term" value="P:ribosomal large subunit assembly"/>
    <property type="evidence" value="ECO:0007669"/>
    <property type="project" value="TreeGrafter"/>
</dbReference>
<evidence type="ECO:0000256" key="2">
    <source>
        <dbReference type="ARBA" id="ARBA00004604"/>
    </source>
</evidence>
<dbReference type="Pfam" id="PF14615">
    <property type="entry name" value="Rsa3"/>
    <property type="match status" value="1"/>
</dbReference>
<gene>
    <name evidence="10" type="ORF">PM001_LOCUS26588</name>
</gene>
<proteinExistence type="inferred from homology"/>
<feature type="compositionally biased region" description="Acidic residues" evidence="8">
    <location>
        <begin position="96"/>
        <end position="111"/>
    </location>
</feature>
<organism evidence="10 11">
    <name type="scientific">Peronospora matthiolae</name>
    <dbReference type="NCBI Taxonomy" id="2874970"/>
    <lineage>
        <taxon>Eukaryota</taxon>
        <taxon>Sar</taxon>
        <taxon>Stramenopiles</taxon>
        <taxon>Oomycota</taxon>
        <taxon>Peronosporomycetes</taxon>
        <taxon>Peronosporales</taxon>
        <taxon>Peronosporaceae</taxon>
        <taxon>Peronospora</taxon>
    </lineage>
</organism>
<evidence type="ECO:0000256" key="4">
    <source>
        <dbReference type="ARBA" id="ARBA00015339"/>
    </source>
</evidence>
<evidence type="ECO:0000256" key="1">
    <source>
        <dbReference type="ARBA" id="ARBA00003035"/>
    </source>
</evidence>
<dbReference type="PANTHER" id="PTHR28127">
    <property type="entry name" value="RIBOSOME ASSEMBLY PROTEIN 3"/>
    <property type="match status" value="1"/>
</dbReference>
<keyword evidence="7" id="KW-0687">Ribonucleoprotein</keyword>
<dbReference type="PANTHER" id="PTHR28127:SF1">
    <property type="entry name" value="RIBOSOME ASSEMBLY PROTEIN 3"/>
    <property type="match status" value="1"/>
</dbReference>
<feature type="domain" description="Ribosome-assembly protein 3 C-terminal" evidence="9">
    <location>
        <begin position="182"/>
        <end position="227"/>
    </location>
</feature>
<evidence type="ECO:0000256" key="8">
    <source>
        <dbReference type="SAM" id="MobiDB-lite"/>
    </source>
</evidence>
<sequence>MDDDGKRGARLAARYDRLIAALGSDGGVYARVDEAFSAAVDGAATSDEQRRQLLVTATATSVRCAELIAKSLETNETLEKLQKTMKRAYECSQEGDGSDEDEAMDSDEEGTEATTLLLQDLVAAGDAAADAASQAARLGVVRKTARASQDLLASAACHLQKHLASSDARLDGDVAGVVENEFRQLYMEEFSTAFGDELDTFRQEERFESKDVTYLISCIHAGGDVFTPLQKQLFVESVRTSRADDGQANVGDECKKLQ</sequence>
<dbReference type="GO" id="GO:0030687">
    <property type="term" value="C:preribosome, large subunit precursor"/>
    <property type="evidence" value="ECO:0007669"/>
    <property type="project" value="TreeGrafter"/>
</dbReference>
<evidence type="ECO:0000256" key="6">
    <source>
        <dbReference type="ARBA" id="ARBA00023242"/>
    </source>
</evidence>
<comment type="function">
    <text evidence="1">Required for efficient biogenesis of the 60S ribosomal subunit.</text>
</comment>
<evidence type="ECO:0000313" key="10">
    <source>
        <dbReference type="EMBL" id="CAK7941438.1"/>
    </source>
</evidence>
<evidence type="ECO:0000313" key="11">
    <source>
        <dbReference type="Proteomes" id="UP001162060"/>
    </source>
</evidence>
<dbReference type="GO" id="GO:0005730">
    <property type="term" value="C:nucleolus"/>
    <property type="evidence" value="ECO:0007669"/>
    <property type="project" value="UniProtKB-SubCell"/>
</dbReference>